<evidence type="ECO:0000256" key="1">
    <source>
        <dbReference type="SAM" id="Phobius"/>
    </source>
</evidence>
<sequence length="189" mass="21623">MQNFLQHIKSRVIAGVIFLIPVFVIIMIVQKLWKILSGSGHYVANMLGFKPIFGNSSAQIATGLLLILLFYFFGWLVRFSILNRWRDWVENALLQYIPGYLTYRAQLQEKISPTEDPRQPVLIDTLMGKRPGLLIEELPNEMIVFLPNSPDTNNGEVLFVEKIKVTKLDIKAPVFMKNMQKFGKGLIGK</sequence>
<gene>
    <name evidence="2" type="ORF">QTN47_19085</name>
</gene>
<protein>
    <recommendedName>
        <fullName evidence="4">DUF502 domain-containing protein</fullName>
    </recommendedName>
</protein>
<evidence type="ECO:0008006" key="4">
    <source>
        <dbReference type="Google" id="ProtNLM"/>
    </source>
</evidence>
<accession>A0ABV3ZIC9</accession>
<comment type="caution">
    <text evidence="2">The sequence shown here is derived from an EMBL/GenBank/DDBJ whole genome shotgun (WGS) entry which is preliminary data.</text>
</comment>
<name>A0ABV3ZIC9_9BACT</name>
<dbReference type="RefSeq" id="WP_369331024.1">
    <property type="nucleotide sequence ID" value="NZ_JAULBC010000006.1"/>
</dbReference>
<dbReference type="Proteomes" id="UP001560573">
    <property type="component" value="Unassembled WGS sequence"/>
</dbReference>
<feature type="transmembrane region" description="Helical" evidence="1">
    <location>
        <begin position="53"/>
        <end position="77"/>
    </location>
</feature>
<evidence type="ECO:0000313" key="2">
    <source>
        <dbReference type="EMBL" id="MEX6689617.1"/>
    </source>
</evidence>
<keyword evidence="1" id="KW-0472">Membrane</keyword>
<keyword evidence="1" id="KW-1133">Transmembrane helix</keyword>
<feature type="transmembrane region" description="Helical" evidence="1">
    <location>
        <begin position="12"/>
        <end position="33"/>
    </location>
</feature>
<keyword evidence="1" id="KW-0812">Transmembrane</keyword>
<proteinExistence type="predicted"/>
<dbReference type="EMBL" id="JAULBC010000006">
    <property type="protein sequence ID" value="MEX6689617.1"/>
    <property type="molecule type" value="Genomic_DNA"/>
</dbReference>
<evidence type="ECO:0000313" key="3">
    <source>
        <dbReference type="Proteomes" id="UP001560573"/>
    </source>
</evidence>
<reference evidence="2 3" key="1">
    <citation type="submission" date="2023-07" db="EMBL/GenBank/DDBJ databases">
        <authorList>
            <person name="Lian W.-H."/>
        </authorList>
    </citation>
    <scope>NUCLEOTIDE SEQUENCE [LARGE SCALE GENOMIC DNA]</scope>
    <source>
        <strain evidence="2 3">SYSU DXS3180</strain>
    </source>
</reference>
<organism evidence="2 3">
    <name type="scientific">Danxiaibacter flavus</name>
    <dbReference type="NCBI Taxonomy" id="3049108"/>
    <lineage>
        <taxon>Bacteria</taxon>
        <taxon>Pseudomonadati</taxon>
        <taxon>Bacteroidota</taxon>
        <taxon>Chitinophagia</taxon>
        <taxon>Chitinophagales</taxon>
        <taxon>Chitinophagaceae</taxon>
        <taxon>Danxiaibacter</taxon>
    </lineage>
</organism>
<keyword evidence="3" id="KW-1185">Reference proteome</keyword>